<reference evidence="7 8" key="1">
    <citation type="journal article" date="2019" name="PLoS Biol.">
        <title>Sex chromosomes control vertical transmission of feminizing Wolbachia symbionts in an isopod.</title>
        <authorList>
            <person name="Becking T."/>
            <person name="Chebbi M.A."/>
            <person name="Giraud I."/>
            <person name="Moumen B."/>
            <person name="Laverre T."/>
            <person name="Caubet Y."/>
            <person name="Peccoud J."/>
            <person name="Gilbert C."/>
            <person name="Cordaux R."/>
        </authorList>
    </citation>
    <scope>NUCLEOTIDE SEQUENCE [LARGE SCALE GENOMIC DNA]</scope>
    <source>
        <strain evidence="7">ANa2</strain>
        <tissue evidence="7">Whole body excluding digestive tract and cuticle</tissue>
    </source>
</reference>
<protein>
    <submittedName>
        <fullName evidence="7">Regulator of nonsense transcripts 3A</fullName>
    </submittedName>
</protein>
<gene>
    <name evidence="7" type="primary">upf3a</name>
    <name evidence="7" type="ORF">Anas_01678</name>
</gene>
<comment type="caution">
    <text evidence="7">The sequence shown here is derived from an EMBL/GenBank/DDBJ whole genome shotgun (WGS) entry which is preliminary data.</text>
</comment>
<keyword evidence="3" id="KW-0866">Nonsense-mediated mRNA decay</keyword>
<dbReference type="GO" id="GO:0005737">
    <property type="term" value="C:cytoplasm"/>
    <property type="evidence" value="ECO:0007669"/>
    <property type="project" value="TreeGrafter"/>
</dbReference>
<evidence type="ECO:0000256" key="5">
    <source>
        <dbReference type="SAM" id="MobiDB-lite"/>
    </source>
</evidence>
<dbReference type="InterPro" id="IPR039722">
    <property type="entry name" value="Upf3"/>
</dbReference>
<dbReference type="SUPFAM" id="SSF54928">
    <property type="entry name" value="RNA-binding domain, RBD"/>
    <property type="match status" value="1"/>
</dbReference>
<evidence type="ECO:0000256" key="2">
    <source>
        <dbReference type="ARBA" id="ARBA00005991"/>
    </source>
</evidence>
<feature type="compositionally biased region" description="Basic and acidic residues" evidence="5">
    <location>
        <begin position="430"/>
        <end position="448"/>
    </location>
</feature>
<name>A0A5N5SK75_9CRUS</name>
<comment type="similarity">
    <text evidence="2">Belongs to the RENT3 family.</text>
</comment>
<keyword evidence="8" id="KW-1185">Reference proteome</keyword>
<evidence type="ECO:0000313" key="7">
    <source>
        <dbReference type="EMBL" id="KAB7494474.1"/>
    </source>
</evidence>
<feature type="region of interest" description="Disordered" evidence="5">
    <location>
        <begin position="234"/>
        <end position="362"/>
    </location>
</feature>
<dbReference type="InterPro" id="IPR005120">
    <property type="entry name" value="UPF3_dom"/>
</dbReference>
<dbReference type="Gene3D" id="3.30.70.330">
    <property type="match status" value="1"/>
</dbReference>
<dbReference type="AlphaFoldDB" id="A0A5N5SK75"/>
<feature type="compositionally biased region" description="Polar residues" evidence="5">
    <location>
        <begin position="289"/>
        <end position="300"/>
    </location>
</feature>
<feature type="compositionally biased region" description="Basic and acidic residues" evidence="5">
    <location>
        <begin position="317"/>
        <end position="350"/>
    </location>
</feature>
<evidence type="ECO:0000259" key="6">
    <source>
        <dbReference type="Pfam" id="PF03467"/>
    </source>
</evidence>
<dbReference type="EMBL" id="SEYY01024004">
    <property type="protein sequence ID" value="KAB7494474.1"/>
    <property type="molecule type" value="Genomic_DNA"/>
</dbReference>
<organism evidence="7 8">
    <name type="scientific">Armadillidium nasatum</name>
    <dbReference type="NCBI Taxonomy" id="96803"/>
    <lineage>
        <taxon>Eukaryota</taxon>
        <taxon>Metazoa</taxon>
        <taxon>Ecdysozoa</taxon>
        <taxon>Arthropoda</taxon>
        <taxon>Crustacea</taxon>
        <taxon>Multicrustacea</taxon>
        <taxon>Malacostraca</taxon>
        <taxon>Eumalacostraca</taxon>
        <taxon>Peracarida</taxon>
        <taxon>Isopoda</taxon>
        <taxon>Oniscidea</taxon>
        <taxon>Crinocheta</taxon>
        <taxon>Armadillidiidae</taxon>
        <taxon>Armadillidium</taxon>
    </lineage>
</organism>
<comment type="subcellular location">
    <subcellularLocation>
        <location evidence="1">Nucleus</location>
    </subcellularLocation>
</comment>
<feature type="domain" description="UPF3" evidence="6">
    <location>
        <begin position="27"/>
        <end position="189"/>
    </location>
</feature>
<feature type="region of interest" description="Disordered" evidence="5">
    <location>
        <begin position="192"/>
        <end position="212"/>
    </location>
</feature>
<sequence>MVNESNKKVEVKIPGKFKKEKVQAPPSKIVIRKLPPTFTEEDFKNAISPVPENNYFSFVPPDKVLGTHAFSRAYINFLNTEEIVSFRDRFDGYVFVDQKGNEYPALVEYAPFQKIPKSNHNKKDIRCGTIDEDPDYVAFLEALQNPEAVNLPQIETLLEEIENAEREIRANNGILKVKTPLLEYIEQRNSERFRPGDRKRRKEFDRKKTREEEKRRKKEYIKEYRKRDDYYAAKEERERERAKRREEEKLKWKEKREEREKLRREKVAERFKNDEKSDSKNFPDDSTEMSKSSSQTVGKENSQREEKSKFPTQKSKRYSEVRKKEEKERKKDNMKNKVNEEKKEEAPVIKEEEEEEEGKVKTDQEIVLPSVIEKEAEIININETKLNTKDEDFVEETEFQNKDYEQDEIEEAKCDKEENFGEEENEECDKDDKMNKDKDPRNREKNSK</sequence>
<keyword evidence="4" id="KW-0539">Nucleus</keyword>
<feature type="compositionally biased region" description="Basic and acidic residues" evidence="5">
    <location>
        <begin position="234"/>
        <end position="283"/>
    </location>
</feature>
<evidence type="ECO:0000256" key="1">
    <source>
        <dbReference type="ARBA" id="ARBA00004123"/>
    </source>
</evidence>
<feature type="region of interest" description="Disordered" evidence="5">
    <location>
        <begin position="397"/>
        <end position="448"/>
    </location>
</feature>
<dbReference type="GO" id="GO:0000184">
    <property type="term" value="P:nuclear-transcribed mRNA catabolic process, nonsense-mediated decay"/>
    <property type="evidence" value="ECO:0007669"/>
    <property type="project" value="UniProtKB-KW"/>
</dbReference>
<accession>A0A5N5SK75</accession>
<dbReference type="GO" id="GO:0045727">
    <property type="term" value="P:positive regulation of translation"/>
    <property type="evidence" value="ECO:0007669"/>
    <property type="project" value="TreeGrafter"/>
</dbReference>
<evidence type="ECO:0000256" key="3">
    <source>
        <dbReference type="ARBA" id="ARBA00023161"/>
    </source>
</evidence>
<evidence type="ECO:0000313" key="8">
    <source>
        <dbReference type="Proteomes" id="UP000326759"/>
    </source>
</evidence>
<dbReference type="PANTHER" id="PTHR13112:SF0">
    <property type="entry name" value="FI21285P1"/>
    <property type="match status" value="1"/>
</dbReference>
<dbReference type="GO" id="GO:0005730">
    <property type="term" value="C:nucleolus"/>
    <property type="evidence" value="ECO:0007669"/>
    <property type="project" value="TreeGrafter"/>
</dbReference>
<dbReference type="InterPro" id="IPR012677">
    <property type="entry name" value="Nucleotide-bd_a/b_plait_sf"/>
</dbReference>
<dbReference type="InterPro" id="IPR035979">
    <property type="entry name" value="RBD_domain_sf"/>
</dbReference>
<dbReference type="OrthoDB" id="18087at2759"/>
<proteinExistence type="inferred from homology"/>
<dbReference type="Proteomes" id="UP000326759">
    <property type="component" value="Unassembled WGS sequence"/>
</dbReference>
<feature type="compositionally biased region" description="Acidic residues" evidence="5">
    <location>
        <begin position="420"/>
        <end position="429"/>
    </location>
</feature>
<dbReference type="GO" id="GO:0003729">
    <property type="term" value="F:mRNA binding"/>
    <property type="evidence" value="ECO:0007669"/>
    <property type="project" value="TreeGrafter"/>
</dbReference>
<dbReference type="PANTHER" id="PTHR13112">
    <property type="entry name" value="UPF3 REGULATOR OF NONSENSE TRANSCRIPTS-LIKE PROTEIN"/>
    <property type="match status" value="1"/>
</dbReference>
<evidence type="ECO:0000256" key="4">
    <source>
        <dbReference type="ARBA" id="ARBA00023242"/>
    </source>
</evidence>
<dbReference type="Pfam" id="PF03467">
    <property type="entry name" value="Smg4_UPF3"/>
    <property type="match status" value="1"/>
</dbReference>
<dbReference type="FunFam" id="3.30.70.330:FF:000717">
    <property type="entry name" value="regulator of nonsense transcripts 3B"/>
    <property type="match status" value="1"/>
</dbReference>